<dbReference type="RefSeq" id="WP_088619817.1">
    <property type="nucleotide sequence ID" value="NZ_CP022129.1"/>
</dbReference>
<evidence type="ECO:0000313" key="3">
    <source>
        <dbReference type="Proteomes" id="UP000197019"/>
    </source>
</evidence>
<dbReference type="InterPro" id="IPR009956">
    <property type="entry name" value="Post-segregation_anti-tox_CcdA"/>
</dbReference>
<dbReference type="OrthoDB" id="7219749at2"/>
<evidence type="ECO:0000313" key="2">
    <source>
        <dbReference type="EMBL" id="ASF46945.1"/>
    </source>
</evidence>
<keyword evidence="1" id="KW-1277">Toxin-antitoxin system</keyword>
<proteinExistence type="predicted"/>
<name>A0A1Z4C092_9GAMM</name>
<accession>A0A1Z4C092</accession>
<keyword evidence="3" id="KW-1185">Reference proteome</keyword>
<gene>
    <name evidence="2" type="ORF">CEK71_13170</name>
</gene>
<dbReference type="EMBL" id="CP022129">
    <property type="protein sequence ID" value="ASF46945.1"/>
    <property type="molecule type" value="Genomic_DNA"/>
</dbReference>
<dbReference type="KEGG" id="mpsy:CEK71_13170"/>
<dbReference type="AlphaFoldDB" id="A0A1Z4C092"/>
<protein>
    <submittedName>
        <fullName evidence="2">Plasmid maintenance protein CcdB</fullName>
    </submittedName>
</protein>
<dbReference type="Proteomes" id="UP000197019">
    <property type="component" value="Chromosome"/>
</dbReference>
<reference evidence="2 3" key="1">
    <citation type="submission" date="2017-06" db="EMBL/GenBank/DDBJ databases">
        <title>Genome Sequencing of the methanotroph Methylovulum psychrotolerants str. HV10-M2 isolated from a high-altitude environment.</title>
        <authorList>
            <person name="Mateos-Rivera A."/>
        </authorList>
    </citation>
    <scope>NUCLEOTIDE SEQUENCE [LARGE SCALE GENOMIC DNA]</scope>
    <source>
        <strain evidence="2 3">HV10_M2</strain>
    </source>
</reference>
<dbReference type="Pfam" id="PF07362">
    <property type="entry name" value="CcdA"/>
    <property type="match status" value="1"/>
</dbReference>
<evidence type="ECO:0000256" key="1">
    <source>
        <dbReference type="ARBA" id="ARBA00022649"/>
    </source>
</evidence>
<organism evidence="2 3">
    <name type="scientific">Methylovulum psychrotolerans</name>
    <dbReference type="NCBI Taxonomy" id="1704499"/>
    <lineage>
        <taxon>Bacteria</taxon>
        <taxon>Pseudomonadati</taxon>
        <taxon>Pseudomonadota</taxon>
        <taxon>Gammaproteobacteria</taxon>
        <taxon>Methylococcales</taxon>
        <taxon>Methylococcaceae</taxon>
        <taxon>Methylovulum</taxon>
    </lineage>
</organism>
<sequence length="55" mass="6303">MQALYDTSAALEQKPAEQIELKQVANWLADNQAAIANYNRHVDEHGVFSDDIRRF</sequence>